<sequence length="197" mass="20485">MDLQEIEQYIDKRTGLVPLMIVQAYAPYQTGQIAGFPAAAAVIQINSGIARLPAKSEMKAKPATVVDPAPVHGAETTQRQHAYDQQPEVSPRAQTAPGTMQSPPAPMPAAAIPEGWEALPISEKRKLAAVLSLRRYQEISGEQADFIIREAIDHSKTDAAAAAPSHATVPGALTSASVPGANQNDAANGGSGGGSSE</sequence>
<feature type="region of interest" description="Disordered" evidence="1">
    <location>
        <begin position="79"/>
        <end position="106"/>
    </location>
</feature>
<dbReference type="STRING" id="441620.Mpop_2685"/>
<dbReference type="OrthoDB" id="9979355at2"/>
<evidence type="ECO:0000313" key="3">
    <source>
        <dbReference type="Proteomes" id="UP000007136"/>
    </source>
</evidence>
<dbReference type="HOGENOM" id="CLU_1382715_0_0_5"/>
<evidence type="ECO:0000313" key="2">
    <source>
        <dbReference type="EMBL" id="ACB80840.1"/>
    </source>
</evidence>
<reference evidence="2" key="1">
    <citation type="submission" date="2008-04" db="EMBL/GenBank/DDBJ databases">
        <title>Complete sequence of chromosome of Methylobacterium populi BJ001.</title>
        <authorList>
            <consortium name="US DOE Joint Genome Institute"/>
            <person name="Copeland A."/>
            <person name="Lucas S."/>
            <person name="Lapidus A."/>
            <person name="Glavina del Rio T."/>
            <person name="Dalin E."/>
            <person name="Tice H."/>
            <person name="Bruce D."/>
            <person name="Goodwin L."/>
            <person name="Pitluck S."/>
            <person name="Chertkov O."/>
            <person name="Brettin T."/>
            <person name="Detter J.C."/>
            <person name="Han C."/>
            <person name="Kuske C.R."/>
            <person name="Schmutz J."/>
            <person name="Larimer F."/>
            <person name="Land M."/>
            <person name="Hauser L."/>
            <person name="Kyrpides N."/>
            <person name="Mikhailova N."/>
            <person name="Marx C."/>
            <person name="Richardson P."/>
        </authorList>
    </citation>
    <scope>NUCLEOTIDE SEQUENCE [LARGE SCALE GENOMIC DNA]</scope>
    <source>
        <strain evidence="2">BJ001</strain>
    </source>
</reference>
<feature type="compositionally biased region" description="Low complexity" evidence="1">
    <location>
        <begin position="158"/>
        <end position="172"/>
    </location>
</feature>
<name>B1ZCX1_METPB</name>
<dbReference type="RefSeq" id="WP_012454562.1">
    <property type="nucleotide sequence ID" value="NC_010725.1"/>
</dbReference>
<feature type="region of interest" description="Disordered" evidence="1">
    <location>
        <begin position="157"/>
        <end position="197"/>
    </location>
</feature>
<protein>
    <submittedName>
        <fullName evidence="2">Uncharacterized protein</fullName>
    </submittedName>
</protein>
<accession>B1ZCX1</accession>
<evidence type="ECO:0000256" key="1">
    <source>
        <dbReference type="SAM" id="MobiDB-lite"/>
    </source>
</evidence>
<organism evidence="2 3">
    <name type="scientific">Methylorubrum populi (strain ATCC BAA-705 / NCIMB 13946 / BJ001)</name>
    <name type="common">Methylobacterium populi</name>
    <dbReference type="NCBI Taxonomy" id="441620"/>
    <lineage>
        <taxon>Bacteria</taxon>
        <taxon>Pseudomonadati</taxon>
        <taxon>Pseudomonadota</taxon>
        <taxon>Alphaproteobacteria</taxon>
        <taxon>Hyphomicrobiales</taxon>
        <taxon>Methylobacteriaceae</taxon>
        <taxon>Methylorubrum</taxon>
    </lineage>
</organism>
<gene>
    <name evidence="2" type="ordered locus">Mpop_2685</name>
</gene>
<dbReference type="KEGG" id="mpo:Mpop_2685"/>
<dbReference type="EMBL" id="CP001029">
    <property type="protein sequence ID" value="ACB80840.1"/>
    <property type="molecule type" value="Genomic_DNA"/>
</dbReference>
<feature type="compositionally biased region" description="Polar residues" evidence="1">
    <location>
        <begin position="92"/>
        <end position="102"/>
    </location>
</feature>
<dbReference type="AlphaFoldDB" id="B1ZCX1"/>
<dbReference type="Proteomes" id="UP000007136">
    <property type="component" value="Chromosome"/>
</dbReference>
<proteinExistence type="predicted"/>